<dbReference type="Proteomes" id="UP001160148">
    <property type="component" value="Unassembled WGS sequence"/>
</dbReference>
<accession>A0AAV0XGB1</accession>
<protein>
    <submittedName>
        <fullName evidence="2">Uncharacterized protein</fullName>
    </submittedName>
</protein>
<dbReference type="EMBL" id="CARXXK010000004">
    <property type="protein sequence ID" value="CAI6367410.1"/>
    <property type="molecule type" value="Genomic_DNA"/>
</dbReference>
<feature type="region of interest" description="Disordered" evidence="1">
    <location>
        <begin position="1"/>
        <end position="34"/>
    </location>
</feature>
<reference evidence="2 3" key="1">
    <citation type="submission" date="2023-01" db="EMBL/GenBank/DDBJ databases">
        <authorList>
            <person name="Whitehead M."/>
        </authorList>
    </citation>
    <scope>NUCLEOTIDE SEQUENCE [LARGE SCALE GENOMIC DNA]</scope>
</reference>
<evidence type="ECO:0000256" key="1">
    <source>
        <dbReference type="SAM" id="MobiDB-lite"/>
    </source>
</evidence>
<sequence length="81" mass="9159">MDLTSQHLTDKGQKKPTDQKISPPVAETTNAQDIKKERQACSKTILAESHANCNKECLWISLKPASTFEEYFESIPKVSFF</sequence>
<name>A0AAV0XGB1_9HEMI</name>
<comment type="caution">
    <text evidence="2">The sequence shown here is derived from an EMBL/GenBank/DDBJ whole genome shotgun (WGS) entry which is preliminary data.</text>
</comment>
<evidence type="ECO:0000313" key="3">
    <source>
        <dbReference type="Proteomes" id="UP001160148"/>
    </source>
</evidence>
<evidence type="ECO:0000313" key="2">
    <source>
        <dbReference type="EMBL" id="CAI6367410.1"/>
    </source>
</evidence>
<proteinExistence type="predicted"/>
<dbReference type="AlphaFoldDB" id="A0AAV0XGB1"/>
<organism evidence="2 3">
    <name type="scientific">Macrosiphum euphorbiae</name>
    <name type="common">potato aphid</name>
    <dbReference type="NCBI Taxonomy" id="13131"/>
    <lineage>
        <taxon>Eukaryota</taxon>
        <taxon>Metazoa</taxon>
        <taxon>Ecdysozoa</taxon>
        <taxon>Arthropoda</taxon>
        <taxon>Hexapoda</taxon>
        <taxon>Insecta</taxon>
        <taxon>Pterygota</taxon>
        <taxon>Neoptera</taxon>
        <taxon>Paraneoptera</taxon>
        <taxon>Hemiptera</taxon>
        <taxon>Sternorrhyncha</taxon>
        <taxon>Aphidomorpha</taxon>
        <taxon>Aphidoidea</taxon>
        <taxon>Aphididae</taxon>
        <taxon>Macrosiphini</taxon>
        <taxon>Macrosiphum</taxon>
    </lineage>
</organism>
<feature type="compositionally biased region" description="Basic and acidic residues" evidence="1">
    <location>
        <begin position="8"/>
        <end position="18"/>
    </location>
</feature>
<keyword evidence="3" id="KW-1185">Reference proteome</keyword>
<gene>
    <name evidence="2" type="ORF">MEUPH1_LOCUS21888</name>
</gene>